<dbReference type="EMBL" id="JACYXC010000001">
    <property type="protein sequence ID" value="MBH5338393.1"/>
    <property type="molecule type" value="Genomic_DNA"/>
</dbReference>
<proteinExistence type="predicted"/>
<reference evidence="6 7" key="1">
    <citation type="submission" date="2020-09" db="EMBL/GenBank/DDBJ databases">
        <title>Biosynthesis of the nuclear factor of activated T cells inhibitor NFAT-133 and its congeners in Streptomyces pactum.</title>
        <authorList>
            <person name="Zhou W."/>
            <person name="Posri P."/>
            <person name="Abugrain M.E."/>
            <person name="Weisberg A.J."/>
            <person name="Chang J.H."/>
            <person name="Mahmud T."/>
        </authorList>
    </citation>
    <scope>NUCLEOTIDE SEQUENCE [LARGE SCALE GENOMIC DNA]</scope>
    <source>
        <strain evidence="6 7">ATCC 27456</strain>
    </source>
</reference>
<dbReference type="InterPro" id="IPR036922">
    <property type="entry name" value="Rieske_2Fe-2S_sf"/>
</dbReference>
<comment type="caution">
    <text evidence="6">The sequence shown here is derived from an EMBL/GenBank/DDBJ whole genome shotgun (WGS) entry which is preliminary data.</text>
</comment>
<dbReference type="Gene3D" id="2.102.10.10">
    <property type="entry name" value="Rieske [2Fe-2S] iron-sulphur domain"/>
    <property type="match status" value="1"/>
</dbReference>
<evidence type="ECO:0000313" key="7">
    <source>
        <dbReference type="Proteomes" id="UP000807371"/>
    </source>
</evidence>
<dbReference type="CDD" id="cd03528">
    <property type="entry name" value="Rieske_RO_ferredoxin"/>
    <property type="match status" value="1"/>
</dbReference>
<evidence type="ECO:0000256" key="3">
    <source>
        <dbReference type="ARBA" id="ARBA00023004"/>
    </source>
</evidence>
<keyword evidence="2" id="KW-0479">Metal-binding</keyword>
<protein>
    <submittedName>
        <fullName evidence="6">Non-heme iron oxygenase ferredoxin subunit</fullName>
    </submittedName>
</protein>
<dbReference type="Proteomes" id="UP000807371">
    <property type="component" value="Unassembled WGS sequence"/>
</dbReference>
<sequence length="112" mass="11741">MASAENTGAGELRVAEAAQVRPGTMLSVDFGGEPVLLAHVDGEIHAVRDACSHEAARLSEGELDGAAVECPWHFSRFCLRTGEALDLPAVDPVETYAVRVVGGDVLLSRRGG</sequence>
<feature type="domain" description="Rieske" evidence="5">
    <location>
        <begin position="12"/>
        <end position="107"/>
    </location>
</feature>
<name>A0ABS0NT79_9ACTN</name>
<dbReference type="PANTHER" id="PTHR21496">
    <property type="entry name" value="FERREDOXIN-RELATED"/>
    <property type="match status" value="1"/>
</dbReference>
<dbReference type="InterPro" id="IPR017941">
    <property type="entry name" value="Rieske_2Fe-2S"/>
</dbReference>
<organism evidence="6 7">
    <name type="scientific">Streptomyces pactum</name>
    <dbReference type="NCBI Taxonomy" id="68249"/>
    <lineage>
        <taxon>Bacteria</taxon>
        <taxon>Bacillati</taxon>
        <taxon>Actinomycetota</taxon>
        <taxon>Actinomycetes</taxon>
        <taxon>Kitasatosporales</taxon>
        <taxon>Streptomycetaceae</taxon>
        <taxon>Streptomyces</taxon>
    </lineage>
</organism>
<dbReference type="PROSITE" id="PS51296">
    <property type="entry name" value="RIESKE"/>
    <property type="match status" value="1"/>
</dbReference>
<dbReference type="SUPFAM" id="SSF50022">
    <property type="entry name" value="ISP domain"/>
    <property type="match status" value="1"/>
</dbReference>
<keyword evidence="3" id="KW-0408">Iron</keyword>
<dbReference type="RefSeq" id="WP_197991562.1">
    <property type="nucleotide sequence ID" value="NZ_JACYXC010000001.1"/>
</dbReference>
<evidence type="ECO:0000313" key="6">
    <source>
        <dbReference type="EMBL" id="MBH5338393.1"/>
    </source>
</evidence>
<gene>
    <name evidence="6" type="ORF">IHE55_27845</name>
</gene>
<evidence type="ECO:0000259" key="5">
    <source>
        <dbReference type="PROSITE" id="PS51296"/>
    </source>
</evidence>
<keyword evidence="1" id="KW-0001">2Fe-2S</keyword>
<accession>A0ABS0NT79</accession>
<evidence type="ECO:0000256" key="4">
    <source>
        <dbReference type="ARBA" id="ARBA00023014"/>
    </source>
</evidence>
<keyword evidence="7" id="KW-1185">Reference proteome</keyword>
<dbReference type="Pfam" id="PF00355">
    <property type="entry name" value="Rieske"/>
    <property type="match status" value="1"/>
</dbReference>
<evidence type="ECO:0000256" key="1">
    <source>
        <dbReference type="ARBA" id="ARBA00022714"/>
    </source>
</evidence>
<keyword evidence="4" id="KW-0411">Iron-sulfur</keyword>
<dbReference type="PANTHER" id="PTHR21496:SF23">
    <property type="entry name" value="3-PHENYLPROPIONATE_CINNAMIC ACID DIOXYGENASE FERREDOXIN SUBUNIT"/>
    <property type="match status" value="1"/>
</dbReference>
<evidence type="ECO:0000256" key="2">
    <source>
        <dbReference type="ARBA" id="ARBA00022723"/>
    </source>
</evidence>